<dbReference type="GO" id="GO:0004357">
    <property type="term" value="F:glutamate-cysteine ligase activity"/>
    <property type="evidence" value="ECO:0007669"/>
    <property type="project" value="InterPro"/>
</dbReference>
<dbReference type="PANTHER" id="PTHR36510">
    <property type="entry name" value="GLUTAMATE--CYSTEINE LIGASE 2-RELATED"/>
    <property type="match status" value="1"/>
</dbReference>
<organism evidence="2 3">
    <name type="scientific">Natrinema salaciae</name>
    <dbReference type="NCBI Taxonomy" id="1186196"/>
    <lineage>
        <taxon>Archaea</taxon>
        <taxon>Methanobacteriati</taxon>
        <taxon>Methanobacteriota</taxon>
        <taxon>Stenosarchaea group</taxon>
        <taxon>Halobacteria</taxon>
        <taxon>Halobacteriales</taxon>
        <taxon>Natrialbaceae</taxon>
        <taxon>Natrinema</taxon>
    </lineage>
</organism>
<gene>
    <name evidence="2" type="ORF">SAMN04489841_2172</name>
</gene>
<dbReference type="Pfam" id="PF04107">
    <property type="entry name" value="GCS2"/>
    <property type="match status" value="1"/>
</dbReference>
<dbReference type="OrthoDB" id="156252at2157"/>
<accession>A0A1H9IBC6</accession>
<feature type="compositionally biased region" description="Gly residues" evidence="1">
    <location>
        <begin position="271"/>
        <end position="284"/>
    </location>
</feature>
<reference evidence="3" key="1">
    <citation type="submission" date="2016-10" db="EMBL/GenBank/DDBJ databases">
        <authorList>
            <person name="Varghese N."/>
            <person name="Submissions S."/>
        </authorList>
    </citation>
    <scope>NUCLEOTIDE SEQUENCE [LARGE SCALE GENOMIC DNA]</scope>
    <source>
        <strain evidence="3">DSM 25055</strain>
    </source>
</reference>
<dbReference type="InterPro" id="IPR050141">
    <property type="entry name" value="GCL_type2/YbdK_subfam"/>
</dbReference>
<dbReference type="EMBL" id="FOFD01000003">
    <property type="protein sequence ID" value="SEQ71854.1"/>
    <property type="molecule type" value="Genomic_DNA"/>
</dbReference>
<dbReference type="AlphaFoldDB" id="A0A1H9IBC6"/>
<evidence type="ECO:0000256" key="1">
    <source>
        <dbReference type="SAM" id="MobiDB-lite"/>
    </source>
</evidence>
<evidence type="ECO:0000313" key="2">
    <source>
        <dbReference type="EMBL" id="SEQ71854.1"/>
    </source>
</evidence>
<dbReference type="RefSeq" id="WP_090617365.1">
    <property type="nucleotide sequence ID" value="NZ_FOFD01000003.1"/>
</dbReference>
<dbReference type="Gene3D" id="3.30.590.20">
    <property type="match status" value="1"/>
</dbReference>
<dbReference type="InterPro" id="IPR006336">
    <property type="entry name" value="GCS2"/>
</dbReference>
<sequence>MKTSIEVEYWVVDSDGRLAEPGPLADVSERTEREFVEPLFELKTPPCESISELRTALVEELEAALERAAAVDKRLVPLGTPINGDGVDRRPDERSRIREAVTGERFDAATYCAGTHIRVEERTVTDQLNALVALDPALALVNSSPYYRGERIANGARAYCYRTRSDEASPKHGPFWRYVESVDEWHRRLERRYEEFEDAAIEVGVDPEAVANNVSPDDVVWTPVRLRDSIPTVEWRSPDAALPSQVLRLADDLETVMERLHRTTVRIDGGVAGDGGREASGGGIAVDTRGPTARPGRVTSDGTVLPAFETVCDLAESAIGDGLESAAVAGYLERMGFTVGDYHPIAAQIDGRRYVTSADARDLRLEYASRLEEDVEKLRDAE</sequence>
<keyword evidence="2" id="KW-0436">Ligase</keyword>
<feature type="region of interest" description="Disordered" evidence="1">
    <location>
        <begin position="271"/>
        <end position="298"/>
    </location>
</feature>
<dbReference type="SUPFAM" id="SSF55931">
    <property type="entry name" value="Glutamine synthetase/guanido kinase"/>
    <property type="match status" value="1"/>
</dbReference>
<dbReference type="GO" id="GO:0042398">
    <property type="term" value="P:modified amino acid biosynthetic process"/>
    <property type="evidence" value="ECO:0007669"/>
    <property type="project" value="InterPro"/>
</dbReference>
<dbReference type="STRING" id="1186196.SAMN04489841_2172"/>
<proteinExistence type="predicted"/>
<dbReference type="PANTHER" id="PTHR36510:SF3">
    <property type="entry name" value="CONSERVED PROTEIN"/>
    <property type="match status" value="1"/>
</dbReference>
<dbReference type="InterPro" id="IPR014746">
    <property type="entry name" value="Gln_synth/guanido_kin_cat_dom"/>
</dbReference>
<protein>
    <submittedName>
        <fullName evidence="2">Glutamate-cysteine ligase family 2(GCS2)</fullName>
    </submittedName>
</protein>
<name>A0A1H9IBC6_9EURY</name>
<dbReference type="Proteomes" id="UP000199114">
    <property type="component" value="Unassembled WGS sequence"/>
</dbReference>
<keyword evidence="3" id="KW-1185">Reference proteome</keyword>
<evidence type="ECO:0000313" key="3">
    <source>
        <dbReference type="Proteomes" id="UP000199114"/>
    </source>
</evidence>